<feature type="compositionally biased region" description="Basic and acidic residues" evidence="1">
    <location>
        <begin position="1"/>
        <end position="42"/>
    </location>
</feature>
<keyword evidence="3" id="KW-1185">Reference proteome</keyword>
<reference evidence="2 3" key="1">
    <citation type="submission" date="2024-09" db="EMBL/GenBank/DDBJ databases">
        <title>Chromosome-scale assembly of Riccia sorocarpa.</title>
        <authorList>
            <person name="Paukszto L."/>
        </authorList>
    </citation>
    <scope>NUCLEOTIDE SEQUENCE [LARGE SCALE GENOMIC DNA]</scope>
    <source>
        <strain evidence="2">LP-2024</strain>
        <tissue evidence="2">Aerial parts of the thallus</tissue>
    </source>
</reference>
<dbReference type="AlphaFoldDB" id="A0ABD3HL19"/>
<dbReference type="EMBL" id="JBJQOH010000003">
    <property type="protein sequence ID" value="KAL3692222.1"/>
    <property type="molecule type" value="Genomic_DNA"/>
</dbReference>
<accession>A0ABD3HL19</accession>
<feature type="region of interest" description="Disordered" evidence="1">
    <location>
        <begin position="112"/>
        <end position="140"/>
    </location>
</feature>
<organism evidence="2 3">
    <name type="scientific">Riccia sorocarpa</name>
    <dbReference type="NCBI Taxonomy" id="122646"/>
    <lineage>
        <taxon>Eukaryota</taxon>
        <taxon>Viridiplantae</taxon>
        <taxon>Streptophyta</taxon>
        <taxon>Embryophyta</taxon>
        <taxon>Marchantiophyta</taxon>
        <taxon>Marchantiopsida</taxon>
        <taxon>Marchantiidae</taxon>
        <taxon>Marchantiales</taxon>
        <taxon>Ricciaceae</taxon>
        <taxon>Riccia</taxon>
    </lineage>
</organism>
<dbReference type="Proteomes" id="UP001633002">
    <property type="component" value="Unassembled WGS sequence"/>
</dbReference>
<feature type="region of interest" description="Disordered" evidence="1">
    <location>
        <begin position="66"/>
        <end position="88"/>
    </location>
</feature>
<comment type="caution">
    <text evidence="2">The sequence shown here is derived from an EMBL/GenBank/DDBJ whole genome shotgun (WGS) entry which is preliminary data.</text>
</comment>
<evidence type="ECO:0000256" key="1">
    <source>
        <dbReference type="SAM" id="MobiDB-lite"/>
    </source>
</evidence>
<feature type="compositionally biased region" description="Basic residues" evidence="1">
    <location>
        <begin position="72"/>
        <end position="83"/>
    </location>
</feature>
<gene>
    <name evidence="2" type="ORF">R1sor_005873</name>
</gene>
<evidence type="ECO:0000313" key="3">
    <source>
        <dbReference type="Proteomes" id="UP001633002"/>
    </source>
</evidence>
<name>A0ABD3HL19_9MARC</name>
<sequence>MSSVNEKVRTSGGKDCERPEKKDSGEAPSLKHGDGHDQHHEVEEEVQSYALENAFSWPVSLVMGLNHDEHHHQHPHGQPKRKHEKLDKKEVQYAVENAFSWPVSFVMHVVNESQGHKGSKQESEKQPGCQVTGKVEGRSH</sequence>
<protein>
    <submittedName>
        <fullName evidence="2">Uncharacterized protein</fullName>
    </submittedName>
</protein>
<feature type="region of interest" description="Disordered" evidence="1">
    <location>
        <begin position="1"/>
        <end position="44"/>
    </location>
</feature>
<proteinExistence type="predicted"/>
<evidence type="ECO:0000313" key="2">
    <source>
        <dbReference type="EMBL" id="KAL3692222.1"/>
    </source>
</evidence>